<feature type="compositionally biased region" description="Basic and acidic residues" evidence="1">
    <location>
        <begin position="45"/>
        <end position="59"/>
    </location>
</feature>
<protein>
    <submittedName>
        <fullName evidence="2">Uncharacterized protein</fullName>
    </submittedName>
</protein>
<feature type="region of interest" description="Disordered" evidence="1">
    <location>
        <begin position="40"/>
        <end position="74"/>
    </location>
</feature>
<reference evidence="2 3" key="1">
    <citation type="submission" date="2016-10" db="EMBL/GenBank/DDBJ databases">
        <authorList>
            <person name="de Groot N.N."/>
        </authorList>
    </citation>
    <scope>NUCLEOTIDE SEQUENCE [LARGE SCALE GENOMIC DNA]</scope>
    <source>
        <strain evidence="2 3">NP_1H</strain>
    </source>
</reference>
<dbReference type="STRING" id="335973.SAMN04488693_1384"/>
<evidence type="ECO:0000256" key="1">
    <source>
        <dbReference type="SAM" id="MobiDB-lite"/>
    </source>
</evidence>
<sequence length="74" mass="7912">MGKVRKVNVAAAKAQRDILLRDGKPVPRRIELIASYKGGGTLTTKAERGPARTGGDQKLHSAMSGKHASSTERE</sequence>
<organism evidence="2 3">
    <name type="scientific">Arthrobacter subterraneus</name>
    <dbReference type="NCBI Taxonomy" id="335973"/>
    <lineage>
        <taxon>Bacteria</taxon>
        <taxon>Bacillati</taxon>
        <taxon>Actinomycetota</taxon>
        <taxon>Actinomycetes</taxon>
        <taxon>Micrococcales</taxon>
        <taxon>Micrococcaceae</taxon>
        <taxon>Arthrobacter</taxon>
    </lineage>
</organism>
<accession>A0A1G8PVQ1</accession>
<dbReference type="EMBL" id="FNDT01000038">
    <property type="protein sequence ID" value="SDI96295.1"/>
    <property type="molecule type" value="Genomic_DNA"/>
</dbReference>
<dbReference type="AlphaFoldDB" id="A0A1G8PVQ1"/>
<evidence type="ECO:0000313" key="3">
    <source>
        <dbReference type="Proteomes" id="UP000199258"/>
    </source>
</evidence>
<gene>
    <name evidence="2" type="ORF">SAMN04488693_1384</name>
</gene>
<name>A0A1G8PVQ1_9MICC</name>
<keyword evidence="3" id="KW-1185">Reference proteome</keyword>
<evidence type="ECO:0000313" key="2">
    <source>
        <dbReference type="EMBL" id="SDI96295.1"/>
    </source>
</evidence>
<proteinExistence type="predicted"/>
<dbReference type="Proteomes" id="UP000199258">
    <property type="component" value="Unassembled WGS sequence"/>
</dbReference>